<accession>A0A2N0Z979</accession>
<dbReference type="EMBL" id="PISD01000078">
    <property type="protein sequence ID" value="PKG26062.1"/>
    <property type="molecule type" value="Genomic_DNA"/>
</dbReference>
<feature type="domain" description="Treble clef zinc finger" evidence="1">
    <location>
        <begin position="290"/>
        <end position="341"/>
    </location>
</feature>
<dbReference type="Gene3D" id="3.40.960.10">
    <property type="entry name" value="VSR Endonuclease"/>
    <property type="match status" value="1"/>
</dbReference>
<keyword evidence="3" id="KW-1185">Reference proteome</keyword>
<sequence>MALLFYVKRVFPDTRLDEDLSIKPFKSVDLFIPSLGLAIEYDGLHPHRNRRDKDEEKSKRVLEKNLSLLRIREEGLPEFTFSHSNLKIYSYKRTGEPSVNEYIKAVLLFLGADKLIIDEVDVLKDTIPILRQLSPVKVNNSLQDLFPELEGEWHFERNAPFTPEHFKAKSGYQVWWKCKKNGHDFDAKIISRTKGHGCRFCTGNEVTVESSLAYLFPSIALEWDYERNGELIPERISAHSNEVVFWNCPDCHSSYDNMVNERTGRGENCPYCAGKRVNDTNSLAVLRPNLANEWHPTENKKQPSEIPLGSHYLATWICERGHTYTSYVYSRVAGRGCKRCYEEFGRFQPHKVPFEKSIAKKKPYLLKLWDYEMNEFSPEETGAYARELVWWKCANGCSWQQSPNARNSSRCKCCRVKF</sequence>
<name>A0A2N0Z979_9BACI</name>
<evidence type="ECO:0000313" key="2">
    <source>
        <dbReference type="EMBL" id="PKG26062.1"/>
    </source>
</evidence>
<feature type="domain" description="Treble clef zinc finger" evidence="1">
    <location>
        <begin position="152"/>
        <end position="203"/>
    </location>
</feature>
<dbReference type="PANTHER" id="PTHR37317:SF1">
    <property type="entry name" value="ZINC-RIBBON DOMAIN-CONTAINING PROTEIN-RELATED"/>
    <property type="match status" value="1"/>
</dbReference>
<feature type="domain" description="Treble clef zinc finger" evidence="1">
    <location>
        <begin position="219"/>
        <end position="275"/>
    </location>
</feature>
<dbReference type="AlphaFoldDB" id="A0A2N0Z979"/>
<evidence type="ECO:0000313" key="3">
    <source>
        <dbReference type="Proteomes" id="UP000233343"/>
    </source>
</evidence>
<reference evidence="2 3" key="1">
    <citation type="journal article" date="2010" name="Int. J. Syst. Evol. Microbiol.">
        <title>Bacillus horneckiae sp. nov., isolated from a spacecraft-assembly clean room.</title>
        <authorList>
            <person name="Vaishampayan P."/>
            <person name="Probst A."/>
            <person name="Krishnamurthi S."/>
            <person name="Ghosh S."/>
            <person name="Osman S."/>
            <person name="McDowall A."/>
            <person name="Ruckmani A."/>
            <person name="Mayilraj S."/>
            <person name="Venkateswaran K."/>
        </authorList>
    </citation>
    <scope>NUCLEOTIDE SEQUENCE [LARGE SCALE GENOMIC DNA]</scope>
    <source>
        <strain evidence="3">1PO1SC</strain>
    </source>
</reference>
<dbReference type="InterPro" id="IPR025487">
    <property type="entry name" value="DUF4379"/>
</dbReference>
<dbReference type="Pfam" id="PF14311">
    <property type="entry name" value="DUF4379"/>
    <property type="match status" value="4"/>
</dbReference>
<comment type="caution">
    <text evidence="2">The sequence shown here is derived from an EMBL/GenBank/DDBJ whole genome shotgun (WGS) entry which is preliminary data.</text>
</comment>
<dbReference type="PANTHER" id="PTHR37317">
    <property type="entry name" value="BLR8090 PROTEIN"/>
    <property type="match status" value="1"/>
</dbReference>
<gene>
    <name evidence="2" type="ORF">CWS20_25820</name>
</gene>
<dbReference type="Proteomes" id="UP000233343">
    <property type="component" value="Unassembled WGS sequence"/>
</dbReference>
<proteinExistence type="predicted"/>
<evidence type="ECO:0000259" key="1">
    <source>
        <dbReference type="Pfam" id="PF14311"/>
    </source>
</evidence>
<feature type="domain" description="Treble clef zinc finger" evidence="1">
    <location>
        <begin position="365"/>
        <end position="415"/>
    </location>
</feature>
<organism evidence="2 3">
    <name type="scientific">Cytobacillus horneckiae</name>
    <dbReference type="NCBI Taxonomy" id="549687"/>
    <lineage>
        <taxon>Bacteria</taxon>
        <taxon>Bacillati</taxon>
        <taxon>Bacillota</taxon>
        <taxon>Bacilli</taxon>
        <taxon>Bacillales</taxon>
        <taxon>Bacillaceae</taxon>
        <taxon>Cytobacillus</taxon>
    </lineage>
</organism>
<protein>
    <recommendedName>
        <fullName evidence="1">Treble clef zinc finger domain-containing protein</fullName>
    </recommendedName>
</protein>